<feature type="domain" description="BDLP-like helical" evidence="9">
    <location>
        <begin position="261"/>
        <end position="637"/>
    </location>
</feature>
<keyword evidence="6" id="KW-0175">Coiled coil</keyword>
<dbReference type="EMBL" id="AP018174">
    <property type="protein sequence ID" value="BAY16336.1"/>
    <property type="molecule type" value="Genomic_DNA"/>
</dbReference>
<evidence type="ECO:0000256" key="1">
    <source>
        <dbReference type="ARBA" id="ARBA00004370"/>
    </source>
</evidence>
<gene>
    <name evidence="10" type="ORF">NIES21_21620</name>
</gene>
<dbReference type="OrthoDB" id="3650305at2"/>
<keyword evidence="2" id="KW-0547">Nucleotide-binding</keyword>
<feature type="transmembrane region" description="Helical" evidence="7">
    <location>
        <begin position="487"/>
        <end position="513"/>
    </location>
</feature>
<evidence type="ECO:0000256" key="3">
    <source>
        <dbReference type="ARBA" id="ARBA00022801"/>
    </source>
</evidence>
<evidence type="ECO:0000256" key="6">
    <source>
        <dbReference type="SAM" id="Coils"/>
    </source>
</evidence>
<name>A0A1Z4GG71_9CYAN</name>
<dbReference type="GO" id="GO:0016020">
    <property type="term" value="C:membrane"/>
    <property type="evidence" value="ECO:0007669"/>
    <property type="project" value="UniProtKB-SubCell"/>
</dbReference>
<dbReference type="AlphaFoldDB" id="A0A1Z4GG71"/>
<keyword evidence="5 7" id="KW-0472">Membrane</keyword>
<evidence type="ECO:0000256" key="5">
    <source>
        <dbReference type="ARBA" id="ARBA00023136"/>
    </source>
</evidence>
<dbReference type="Pfam" id="PF00350">
    <property type="entry name" value="Dynamin_N"/>
    <property type="match status" value="1"/>
</dbReference>
<keyword evidence="4" id="KW-0342">GTP-binding</keyword>
<keyword evidence="3" id="KW-0378">Hydrolase</keyword>
<dbReference type="GO" id="GO:0003924">
    <property type="term" value="F:GTPase activity"/>
    <property type="evidence" value="ECO:0007669"/>
    <property type="project" value="InterPro"/>
</dbReference>
<evidence type="ECO:0000256" key="7">
    <source>
        <dbReference type="SAM" id="Phobius"/>
    </source>
</evidence>
<feature type="domain" description="Dynamin N-terminal" evidence="8">
    <location>
        <begin position="56"/>
        <end position="221"/>
    </location>
</feature>
<sequence length="664" mass="74517">MNQTVYKQYEAFQEKRKTLVALIRELQGVLHSLDMTDVENNIKQLEIIVQSDSFKVLVIGEFKRGKSTFINAMLGDEILPAYARPCTAIINEVKWGGVQRVLLHYAQTEDGQNLQPQEVSVDKLEEYVVIQDDVNELHGNRYDKVELFWPLKLCENGVEIIDSPGLNEHDIRQKVTIDYLSRVDAILFVLSCEALASKSELDVIDNILKPTGHEDIFFICNRFNMIRAKEREDVKQYGISRLAPRTKRGAERVFFISALDALEGRIEDDAERVSKSGMLQVEQELERFLANERGKIKILRPAREVQTAIKAARDTIPQRHAMLNIDLKTLEARLEGAREPLNRLKKEQEQIVTRINNFCSDIRMTLSAEGCSFYRSLPDKVNEWIKNLETKTAVNLISLEGAKPQVERLVQEIVTYLSSQVESEFLAWQNSTLQPIISQRLENLLQELDDRAKDFVDKIDDIKFQVSGSSVIADDMGPRKVGALERVLSAAGGLVLGGFFLGGGMAATGAIFGYQEMLKSIIPQLVLGIGTVLLVGLNPWVLVPVMFGGGAIQAFITSKSTTNKVKEEVGKRFAASLRDSAQQRGNEVADAVVLKLHEIRDAVNQGLGKEIQSVSDQVNSIVSEKQKGQVNVDQKLRELDSIRREIDVIDSELDTLILEIAMPS</sequence>
<dbReference type="GO" id="GO:0008053">
    <property type="term" value="P:mitochondrial fusion"/>
    <property type="evidence" value="ECO:0007669"/>
    <property type="project" value="TreeGrafter"/>
</dbReference>
<protein>
    <submittedName>
        <fullName evidence="10">Bacterial dynamin-like protein</fullName>
    </submittedName>
</protein>
<proteinExistence type="predicted"/>
<dbReference type="Proteomes" id="UP000218287">
    <property type="component" value="Chromosome"/>
</dbReference>
<evidence type="ECO:0000259" key="9">
    <source>
        <dbReference type="Pfam" id="PF21808"/>
    </source>
</evidence>
<evidence type="ECO:0000256" key="4">
    <source>
        <dbReference type="ARBA" id="ARBA00023134"/>
    </source>
</evidence>
<organism evidence="10 11">
    <name type="scientific">Anabaenopsis circularis NIES-21</name>
    <dbReference type="NCBI Taxonomy" id="1085406"/>
    <lineage>
        <taxon>Bacteria</taxon>
        <taxon>Bacillati</taxon>
        <taxon>Cyanobacteriota</taxon>
        <taxon>Cyanophyceae</taxon>
        <taxon>Nostocales</taxon>
        <taxon>Nodulariaceae</taxon>
        <taxon>Anabaenopsis</taxon>
    </lineage>
</organism>
<feature type="coiled-coil region" evidence="6">
    <location>
        <begin position="632"/>
        <end position="659"/>
    </location>
</feature>
<dbReference type="InterPro" id="IPR027094">
    <property type="entry name" value="Mitofusin_fam"/>
</dbReference>
<dbReference type="GO" id="GO:0005525">
    <property type="term" value="F:GTP binding"/>
    <property type="evidence" value="ECO:0007669"/>
    <property type="project" value="UniProtKB-KW"/>
</dbReference>
<comment type="subcellular location">
    <subcellularLocation>
        <location evidence="1">Membrane</location>
    </subcellularLocation>
</comment>
<dbReference type="CDD" id="cd09912">
    <property type="entry name" value="DLP_2"/>
    <property type="match status" value="1"/>
</dbReference>
<feature type="transmembrane region" description="Helical" evidence="7">
    <location>
        <begin position="525"/>
        <end position="547"/>
    </location>
</feature>
<dbReference type="PANTHER" id="PTHR10465:SF0">
    <property type="entry name" value="SARCALUMENIN"/>
    <property type="match status" value="1"/>
</dbReference>
<dbReference type="InterPro" id="IPR049399">
    <property type="entry name" value="BDLP-like_hel"/>
</dbReference>
<keyword evidence="11" id="KW-1185">Reference proteome</keyword>
<keyword evidence="7" id="KW-1133">Transmembrane helix</keyword>
<reference evidence="10 11" key="1">
    <citation type="submission" date="2017-06" db="EMBL/GenBank/DDBJ databases">
        <title>Genome sequencing of cyanobaciteial culture collection at National Institute for Environmental Studies (NIES).</title>
        <authorList>
            <person name="Hirose Y."/>
            <person name="Shimura Y."/>
            <person name="Fujisawa T."/>
            <person name="Nakamura Y."/>
            <person name="Kawachi M."/>
        </authorList>
    </citation>
    <scope>NUCLEOTIDE SEQUENCE [LARGE SCALE GENOMIC DNA]</scope>
    <source>
        <strain evidence="10 11">NIES-21</strain>
    </source>
</reference>
<evidence type="ECO:0000256" key="2">
    <source>
        <dbReference type="ARBA" id="ARBA00022741"/>
    </source>
</evidence>
<dbReference type="Gene3D" id="3.40.50.300">
    <property type="entry name" value="P-loop containing nucleotide triphosphate hydrolases"/>
    <property type="match status" value="1"/>
</dbReference>
<evidence type="ECO:0000313" key="11">
    <source>
        <dbReference type="Proteomes" id="UP000218287"/>
    </source>
</evidence>
<dbReference type="Pfam" id="PF21808">
    <property type="entry name" value="Dynamin-like_hel_bact"/>
    <property type="match status" value="1"/>
</dbReference>
<dbReference type="PANTHER" id="PTHR10465">
    <property type="entry name" value="TRANSMEMBRANE GTPASE FZO1"/>
    <property type="match status" value="1"/>
</dbReference>
<evidence type="ECO:0000313" key="10">
    <source>
        <dbReference type="EMBL" id="BAY16336.1"/>
    </source>
</evidence>
<evidence type="ECO:0000259" key="8">
    <source>
        <dbReference type="Pfam" id="PF00350"/>
    </source>
</evidence>
<keyword evidence="7" id="KW-0812">Transmembrane</keyword>
<dbReference type="SUPFAM" id="SSF52540">
    <property type="entry name" value="P-loop containing nucleoside triphosphate hydrolases"/>
    <property type="match status" value="1"/>
</dbReference>
<dbReference type="InterPro" id="IPR027417">
    <property type="entry name" value="P-loop_NTPase"/>
</dbReference>
<accession>A0A1Z4GG71</accession>
<dbReference type="InterPro" id="IPR045063">
    <property type="entry name" value="Dynamin_N"/>
</dbReference>